<dbReference type="EMBL" id="CACSIO010000034">
    <property type="protein sequence ID" value="CAA0119726.1"/>
    <property type="molecule type" value="Genomic_DNA"/>
</dbReference>
<dbReference type="Gene3D" id="3.40.50.1820">
    <property type="entry name" value="alpha/beta hydrolase"/>
    <property type="match status" value="1"/>
</dbReference>
<dbReference type="PANTHER" id="PTHR46118">
    <property type="entry name" value="PROTEIN ABHD11"/>
    <property type="match status" value="1"/>
</dbReference>
<dbReference type="InterPro" id="IPR029058">
    <property type="entry name" value="AB_hydrolase_fold"/>
</dbReference>
<dbReference type="AlphaFoldDB" id="A0A5S9QMZ0"/>
<protein>
    <submittedName>
        <fullName evidence="3">Esterase YbfF</fullName>
        <ecNumber evidence="3">3.1.-.-</ecNumber>
    </submittedName>
</protein>
<dbReference type="PRINTS" id="PR00111">
    <property type="entry name" value="ABHYDROLASE"/>
</dbReference>
<keyword evidence="1 3" id="KW-0378">Hydrolase</keyword>
<dbReference type="PANTHER" id="PTHR46118:SF4">
    <property type="entry name" value="PROTEIN ABHD11"/>
    <property type="match status" value="1"/>
</dbReference>
<keyword evidence="4" id="KW-1185">Reference proteome</keyword>
<dbReference type="OrthoDB" id="9808398at2"/>
<dbReference type="PRINTS" id="PR00412">
    <property type="entry name" value="EPOXHYDRLASE"/>
</dbReference>
<evidence type="ECO:0000256" key="1">
    <source>
        <dbReference type="ARBA" id="ARBA00022801"/>
    </source>
</evidence>
<dbReference type="SUPFAM" id="SSF53474">
    <property type="entry name" value="alpha/beta-Hydrolases"/>
    <property type="match status" value="1"/>
</dbReference>
<dbReference type="Pfam" id="PF12697">
    <property type="entry name" value="Abhydrolase_6"/>
    <property type="match status" value="1"/>
</dbReference>
<name>A0A5S9QMZ0_9GAMM</name>
<dbReference type="InterPro" id="IPR000639">
    <property type="entry name" value="Epox_hydrolase-like"/>
</dbReference>
<dbReference type="GO" id="GO:0016787">
    <property type="term" value="F:hydrolase activity"/>
    <property type="evidence" value="ECO:0007669"/>
    <property type="project" value="UniProtKB-KW"/>
</dbReference>
<feature type="domain" description="AB hydrolase-1" evidence="2">
    <location>
        <begin position="7"/>
        <end position="224"/>
    </location>
</feature>
<proteinExistence type="predicted"/>
<evidence type="ECO:0000259" key="2">
    <source>
        <dbReference type="Pfam" id="PF12697"/>
    </source>
</evidence>
<sequence>MSDNLASLGKHLSQDFHIIVPDLINHGKSPHRADMGYPSMADDVIQLLDSLRIHQFHVIGHSMGGKVAMQIAGVRGERVSSLAVVDISPVRYPNRHSHILEGMQATAKQGFSQRRDADEALSRYIDEAALRQFFLKNMSKTDDGNWRWAIGVDELINAYPDIADSPTFDMPYSGPSLFIKGELSDYILESHREAISQRLPNASLKIIQGAGHWVHSEKPAMFNAVIDRWLNSQSLDTK</sequence>
<evidence type="ECO:0000313" key="3">
    <source>
        <dbReference type="EMBL" id="CAA0119726.1"/>
    </source>
</evidence>
<dbReference type="Proteomes" id="UP000441399">
    <property type="component" value="Unassembled WGS sequence"/>
</dbReference>
<accession>A0A5S9QMZ0</accession>
<dbReference type="EC" id="3.1.-.-" evidence="3"/>
<gene>
    <name evidence="3" type="primary">ybfF</name>
    <name evidence="3" type="ORF">OPDIPICF_02317</name>
</gene>
<reference evidence="3 4" key="1">
    <citation type="submission" date="2019-11" db="EMBL/GenBank/DDBJ databases">
        <authorList>
            <person name="Holert J."/>
        </authorList>
    </citation>
    <scope>NUCLEOTIDE SEQUENCE [LARGE SCALE GENOMIC DNA]</scope>
    <source>
        <strain evidence="3">SB11_3</strain>
    </source>
</reference>
<evidence type="ECO:0000313" key="4">
    <source>
        <dbReference type="Proteomes" id="UP000441399"/>
    </source>
</evidence>
<organism evidence="3 4">
    <name type="scientific">BD1-7 clade bacterium</name>
    <dbReference type="NCBI Taxonomy" id="2029982"/>
    <lineage>
        <taxon>Bacteria</taxon>
        <taxon>Pseudomonadati</taxon>
        <taxon>Pseudomonadota</taxon>
        <taxon>Gammaproteobacteria</taxon>
        <taxon>Cellvibrionales</taxon>
        <taxon>Spongiibacteraceae</taxon>
        <taxon>BD1-7 clade</taxon>
    </lineage>
</organism>
<dbReference type="InterPro" id="IPR000073">
    <property type="entry name" value="AB_hydrolase_1"/>
</dbReference>